<name>A0A6M2DKT3_XENCH</name>
<dbReference type="AlphaFoldDB" id="A0A6M2DKT3"/>
<dbReference type="Gene3D" id="1.10.287.1490">
    <property type="match status" value="1"/>
</dbReference>
<evidence type="ECO:0000256" key="1">
    <source>
        <dbReference type="ARBA" id="ARBA00023054"/>
    </source>
</evidence>
<keyword evidence="1 2" id="KW-0175">Coiled coil</keyword>
<sequence>MAQSASSAGSSRRTARDHEGPVNTQRFPDTEWEAKETHRIRELEEARARTAQMEKTMRWWSDCTANWREKWSKVRNERNKAIEETKALKLKLEEALKDTNIVKRDKTELEQQLNILKKELENLQLNTNKIGNKFDSQLLDALESDLICDLAQSNATPNISQLEFEMMNNDNGHENNIDLNGSAGPSVMNFKNKNCRTNKSQPDEYILQTGLTKHGVELFKDGAHSEISEKMDSMEKKMNLLKSQLEDALSKLDTEKEEKFTLHESIASLTQEVSELRSQCEHLTSDKMSLERDSVGLKEQLRLLKAALTDETSIKEALTRRQLHLRNELDRIHSEHDIEWWRRERCETQKNALERENGSLRAELEELQSLLSIRDHGGAKYKNIQAKDQEILDLRKELSQKTKELADLKHMHGKLKNCYHDTLTSVSQAQSRSDQYENEIKKLRGRIDELKQELYNAEREVESATNNIRRLHRTNEELQAQVGVFQTQMDQLHNRLQNCDSPSLLSIRGPPEEISGSESD</sequence>
<protein>
    <submittedName>
        <fullName evidence="4">Putative coiled-coil domain-containing protein 102a isoform x1</fullName>
    </submittedName>
</protein>
<organism evidence="4">
    <name type="scientific">Xenopsylla cheopis</name>
    <name type="common">Oriental rat flea</name>
    <name type="synonym">Pulex cheopis</name>
    <dbReference type="NCBI Taxonomy" id="163159"/>
    <lineage>
        <taxon>Eukaryota</taxon>
        <taxon>Metazoa</taxon>
        <taxon>Ecdysozoa</taxon>
        <taxon>Arthropoda</taxon>
        <taxon>Hexapoda</taxon>
        <taxon>Insecta</taxon>
        <taxon>Pterygota</taxon>
        <taxon>Neoptera</taxon>
        <taxon>Endopterygota</taxon>
        <taxon>Siphonaptera</taxon>
        <taxon>Pulicidae</taxon>
        <taxon>Xenopsyllinae</taxon>
        <taxon>Xenopsylla</taxon>
    </lineage>
</organism>
<feature type="coiled-coil region" evidence="2">
    <location>
        <begin position="78"/>
        <end position="133"/>
    </location>
</feature>
<feature type="region of interest" description="Disordered" evidence="3">
    <location>
        <begin position="1"/>
        <end position="35"/>
    </location>
</feature>
<feature type="coiled-coil region" evidence="2">
    <location>
        <begin position="343"/>
        <end position="495"/>
    </location>
</feature>
<dbReference type="EMBL" id="GIIL01003217">
    <property type="protein sequence ID" value="NOV46943.1"/>
    <property type="molecule type" value="Transcribed_RNA"/>
</dbReference>
<dbReference type="PANTHER" id="PTHR46292">
    <property type="entry name" value="COILED-COIL DOMAIN-CONTAINING PROTEIN 102A"/>
    <property type="match status" value="1"/>
</dbReference>
<feature type="coiled-coil region" evidence="2">
    <location>
        <begin position="224"/>
        <end position="293"/>
    </location>
</feature>
<evidence type="ECO:0000313" key="4">
    <source>
        <dbReference type="EMBL" id="NOV46943.1"/>
    </source>
</evidence>
<evidence type="ECO:0000256" key="3">
    <source>
        <dbReference type="SAM" id="MobiDB-lite"/>
    </source>
</evidence>
<feature type="region of interest" description="Disordered" evidence="3">
    <location>
        <begin position="500"/>
        <end position="520"/>
    </location>
</feature>
<dbReference type="PANTHER" id="PTHR46292:SF1">
    <property type="entry name" value="COILED-COIL DOMAIN-CONTAINING PROTEIN 102A"/>
    <property type="match status" value="1"/>
</dbReference>
<accession>A0A6M2DKT3</accession>
<proteinExistence type="predicted"/>
<dbReference type="SUPFAM" id="SSF57997">
    <property type="entry name" value="Tropomyosin"/>
    <property type="match status" value="1"/>
</dbReference>
<evidence type="ECO:0000256" key="2">
    <source>
        <dbReference type="SAM" id="Coils"/>
    </source>
</evidence>
<feature type="compositionally biased region" description="Low complexity" evidence="3">
    <location>
        <begin position="1"/>
        <end position="12"/>
    </location>
</feature>
<reference evidence="4" key="1">
    <citation type="submission" date="2020-03" db="EMBL/GenBank/DDBJ databases">
        <title>Transcriptomic Profiling of the Digestive Tract of the Rat Flea, Xenopsylla cheopis, Following Blood Feeding and Infection with Yersinia pestis.</title>
        <authorList>
            <person name="Bland D.M."/>
            <person name="Martens C.A."/>
            <person name="Virtaneva K."/>
            <person name="Kanakabandi K."/>
            <person name="Long D."/>
            <person name="Rosenke R."/>
            <person name="Saturday G.A."/>
            <person name="Hoyt F.H."/>
            <person name="Bruno D.P."/>
            <person name="Ribeiro J.M.C."/>
            <person name="Hinnebusch J."/>
        </authorList>
    </citation>
    <scope>NUCLEOTIDE SEQUENCE</scope>
</reference>